<evidence type="ECO:0000256" key="13">
    <source>
        <dbReference type="PROSITE-ProRule" id="PRU10141"/>
    </source>
</evidence>
<dbReference type="Gene3D" id="3.30.200.20">
    <property type="entry name" value="Phosphorylase Kinase, domain 1"/>
    <property type="match status" value="1"/>
</dbReference>
<evidence type="ECO:0000256" key="6">
    <source>
        <dbReference type="ARBA" id="ARBA00022741"/>
    </source>
</evidence>
<dbReference type="Gene3D" id="1.10.510.10">
    <property type="entry name" value="Transferase(Phosphotransferase) domain 1"/>
    <property type="match status" value="1"/>
</dbReference>
<keyword evidence="10 14" id="KW-0472">Membrane</keyword>
<evidence type="ECO:0000256" key="14">
    <source>
        <dbReference type="SAM" id="Phobius"/>
    </source>
</evidence>
<dbReference type="InterPro" id="IPR011009">
    <property type="entry name" value="Kinase-like_dom_sf"/>
</dbReference>
<dbReference type="PROSITE" id="PS00108">
    <property type="entry name" value="PROTEIN_KINASE_ST"/>
    <property type="match status" value="1"/>
</dbReference>
<dbReference type="InterPro" id="IPR025287">
    <property type="entry name" value="WAK_GUB"/>
</dbReference>
<dbReference type="Pfam" id="PF07714">
    <property type="entry name" value="PK_Tyr_Ser-Thr"/>
    <property type="match status" value="1"/>
</dbReference>
<dbReference type="GO" id="GO:0005524">
    <property type="term" value="F:ATP binding"/>
    <property type="evidence" value="ECO:0007669"/>
    <property type="project" value="UniProtKB-UniRule"/>
</dbReference>
<name>A0AAV7F3W3_ARIFI</name>
<dbReference type="CDD" id="cd14066">
    <property type="entry name" value="STKc_IRAK"/>
    <property type="match status" value="1"/>
</dbReference>
<evidence type="ECO:0000256" key="1">
    <source>
        <dbReference type="ARBA" id="ARBA00004479"/>
    </source>
</evidence>
<comment type="caution">
    <text evidence="16">The sequence shown here is derived from an EMBL/GenBank/DDBJ whole genome shotgun (WGS) entry which is preliminary data.</text>
</comment>
<accession>A0AAV7F3W3</accession>
<evidence type="ECO:0000256" key="3">
    <source>
        <dbReference type="ARBA" id="ARBA00022679"/>
    </source>
</evidence>
<organism evidence="16 17">
    <name type="scientific">Aristolochia fimbriata</name>
    <name type="common">White veined hardy Dutchman's pipe vine</name>
    <dbReference type="NCBI Taxonomy" id="158543"/>
    <lineage>
        <taxon>Eukaryota</taxon>
        <taxon>Viridiplantae</taxon>
        <taxon>Streptophyta</taxon>
        <taxon>Embryophyta</taxon>
        <taxon>Tracheophyta</taxon>
        <taxon>Spermatophyta</taxon>
        <taxon>Magnoliopsida</taxon>
        <taxon>Magnoliidae</taxon>
        <taxon>Piperales</taxon>
        <taxon>Aristolochiaceae</taxon>
        <taxon>Aristolochia</taxon>
    </lineage>
</organism>
<dbReference type="EMBL" id="JAINDJ010000002">
    <property type="protein sequence ID" value="KAG9455594.1"/>
    <property type="molecule type" value="Genomic_DNA"/>
</dbReference>
<evidence type="ECO:0000256" key="5">
    <source>
        <dbReference type="ARBA" id="ARBA00022729"/>
    </source>
</evidence>
<keyword evidence="12" id="KW-0325">Glycoprotein</keyword>
<keyword evidence="5" id="KW-0732">Signal</keyword>
<dbReference type="SUPFAM" id="SSF56112">
    <property type="entry name" value="Protein kinase-like (PK-like)"/>
    <property type="match status" value="1"/>
</dbReference>
<dbReference type="FunFam" id="3.30.200.20:FF:000043">
    <property type="entry name" value="Wall-associated receptor kinase 2"/>
    <property type="match status" value="1"/>
</dbReference>
<feature type="binding site" evidence="13">
    <location>
        <position position="875"/>
    </location>
    <ligand>
        <name>ATP</name>
        <dbReference type="ChEBI" id="CHEBI:30616"/>
    </ligand>
</feature>
<reference evidence="16 17" key="1">
    <citation type="submission" date="2021-07" db="EMBL/GenBank/DDBJ databases">
        <title>The Aristolochia fimbriata genome: insights into angiosperm evolution, floral development and chemical biosynthesis.</title>
        <authorList>
            <person name="Jiao Y."/>
        </authorList>
    </citation>
    <scope>NUCLEOTIDE SEQUENCE [LARGE SCALE GENOMIC DNA]</scope>
    <source>
        <strain evidence="16">IBCAS-2021</strain>
        <tissue evidence="16">Leaf</tissue>
    </source>
</reference>
<evidence type="ECO:0000256" key="12">
    <source>
        <dbReference type="ARBA" id="ARBA00023180"/>
    </source>
</evidence>
<dbReference type="SMART" id="SM00220">
    <property type="entry name" value="S_TKc"/>
    <property type="match status" value="1"/>
</dbReference>
<dbReference type="Pfam" id="PF13947">
    <property type="entry name" value="GUB_WAK_bind"/>
    <property type="match status" value="2"/>
</dbReference>
<gene>
    <name evidence="16" type="ORF">H6P81_000102</name>
</gene>
<keyword evidence="7" id="KW-0418">Kinase</keyword>
<evidence type="ECO:0000313" key="16">
    <source>
        <dbReference type="EMBL" id="KAG9455594.1"/>
    </source>
</evidence>
<keyword evidence="11" id="KW-1015">Disulfide bond</keyword>
<dbReference type="InterPro" id="IPR008271">
    <property type="entry name" value="Ser/Thr_kinase_AS"/>
</dbReference>
<protein>
    <recommendedName>
        <fullName evidence="15">Protein kinase domain-containing protein</fullName>
    </recommendedName>
</protein>
<evidence type="ECO:0000256" key="4">
    <source>
        <dbReference type="ARBA" id="ARBA00022692"/>
    </source>
</evidence>
<keyword evidence="4 14" id="KW-0812">Transmembrane</keyword>
<keyword evidence="9 14" id="KW-1133">Transmembrane helix</keyword>
<evidence type="ECO:0000256" key="7">
    <source>
        <dbReference type="ARBA" id="ARBA00022777"/>
    </source>
</evidence>
<keyword evidence="8 13" id="KW-0067">ATP-binding</keyword>
<dbReference type="InterPro" id="IPR000719">
    <property type="entry name" value="Prot_kinase_dom"/>
</dbReference>
<keyword evidence="2" id="KW-0723">Serine/threonine-protein kinase</keyword>
<evidence type="ECO:0000256" key="8">
    <source>
        <dbReference type="ARBA" id="ARBA00022840"/>
    </source>
</evidence>
<dbReference type="FunFam" id="1.10.510.10:FF:000084">
    <property type="entry name" value="Wall-associated receptor kinase 2"/>
    <property type="match status" value="1"/>
</dbReference>
<dbReference type="AlphaFoldDB" id="A0AAV7F3W3"/>
<dbReference type="PROSITE" id="PS00107">
    <property type="entry name" value="PROTEIN_KINASE_ATP"/>
    <property type="match status" value="1"/>
</dbReference>
<proteinExistence type="predicted"/>
<evidence type="ECO:0000256" key="2">
    <source>
        <dbReference type="ARBA" id="ARBA00022527"/>
    </source>
</evidence>
<keyword evidence="3" id="KW-0808">Transferase</keyword>
<dbReference type="PROSITE" id="PS50011">
    <property type="entry name" value="PROTEIN_KINASE_DOM"/>
    <property type="match status" value="1"/>
</dbReference>
<comment type="subcellular location">
    <subcellularLocation>
        <location evidence="1">Membrane</location>
        <topology evidence="1">Single-pass type I membrane protein</topology>
    </subcellularLocation>
</comment>
<keyword evidence="17" id="KW-1185">Reference proteome</keyword>
<dbReference type="InterPro" id="IPR045274">
    <property type="entry name" value="WAK-like"/>
</dbReference>
<dbReference type="InterPro" id="IPR001245">
    <property type="entry name" value="Ser-Thr/Tyr_kinase_cat_dom"/>
</dbReference>
<feature type="transmembrane region" description="Helical" evidence="14">
    <location>
        <begin position="773"/>
        <end position="795"/>
    </location>
</feature>
<feature type="domain" description="Protein kinase" evidence="15">
    <location>
        <begin position="846"/>
        <end position="1119"/>
    </location>
</feature>
<keyword evidence="6 13" id="KW-0547">Nucleotide-binding</keyword>
<evidence type="ECO:0000256" key="9">
    <source>
        <dbReference type="ARBA" id="ARBA00022989"/>
    </source>
</evidence>
<dbReference type="InterPro" id="IPR017441">
    <property type="entry name" value="Protein_kinase_ATP_BS"/>
</dbReference>
<dbReference type="PANTHER" id="PTHR27005:SF283">
    <property type="entry name" value="OS02G0633066 PROTEIN"/>
    <property type="match status" value="1"/>
</dbReference>
<evidence type="ECO:0000256" key="10">
    <source>
        <dbReference type="ARBA" id="ARBA00023136"/>
    </source>
</evidence>
<dbReference type="Gene3D" id="2.10.25.10">
    <property type="entry name" value="Laminin"/>
    <property type="match status" value="1"/>
</dbReference>
<sequence>MGMEIAETQKRWEILQYSAASTEKDDIYLSRCPATSLFILLKNEQKSRKDEKGGKFSGPWSARRKLTEQNIAKRSKGRGSYSCHACPLAKSVPTVKPEMAWTNPGPTLNMIVTDLDQDNAFQVAYYKNDPCVYGDGHSFIEDGQVITGDEAKLRLCVPVYENEENRNCKCILPFFMAAAARYPIDSPHRYYPLLPLLVLVNSSVSAAAARDEGSPPGCRPSCGDVSITYPFGIGTGCHLPGFEIVCERGIPFLAGTEIQLLEILPGEVRVNSTPFVVSYCPRSSKEESASKTIVLPKHGPFSFLTGSNKLVVLGCNVQGTVIYGPGSSASFCFSGCPSSPSDVISQGTCDGHGCCEHTIEEVTDSLEVVVEKFENQGFYSASMDCSYAFIVDDGQYNYSQFDRFSKDVSNISMKLEWAIGEGTCGQALGTSSYACGTNSACLESHRSSGYLCACRLWDVGNPYLNGTQGCQDPMRSPFSNCRETCGNLTVRYPFGIGEGCSRRGFEVTCRDSGPYLTDLNLQLHEIGQGEVTVNATSFLVMDCPGTPEMSQNSTAVELPQDSPYTISVGSNKFTVLGCDGEGTIADDNSLIKTCRSRCSNRGSNAANGVCNGDGCCESSLPLLRKSFELTVSHAKSTYSDTCSYAFVAEDGSYEFKEEDLIDFRRTADLKMKLEWAIGDATCKEAMSTPLYTCGRNTTCLESPRGYGYLCSCLDGLQGNPYSPQGCQDIEECGMKILCAPGDVCRNPPGGHRCRHPTKITKGKLRKVSSVAQVIAASITVAAIMVACISWCYWVYRKREDAKLRANHFLRNGGLLLRQHLSPRRGLTTNHPKKFSAEELKVATENYKSGRVLGHGSHGTVYRGILKDRTVVAVKKSQVVAQDKLNQFINELVILTQINHRNIVKLLGCCLETQVPLLVYEYIPNGTLHQNLHRGPDFPRLPWKDRLRIATEVAEALSYLHSYASMPIIHRDVKSSNILLDQTSTAKLADFGISRLVPIDKEQVSTAVLGTFGYLDPAYFNSGKLTEKSDVYSYGVVLLELLTGKKPIIQDESQDHSSLVSQFQSHNNTGKLLEILDEDIIEEGAIEHLLAVAEIARRCLSNEAEKRPSMKRLMQEFAYMEKCIPCHVLAS</sequence>
<dbReference type="GO" id="GO:0004674">
    <property type="term" value="F:protein serine/threonine kinase activity"/>
    <property type="evidence" value="ECO:0007669"/>
    <property type="project" value="UniProtKB-KW"/>
</dbReference>
<evidence type="ECO:0000256" key="11">
    <source>
        <dbReference type="ARBA" id="ARBA00023157"/>
    </source>
</evidence>
<dbReference type="Proteomes" id="UP000825729">
    <property type="component" value="Unassembled WGS sequence"/>
</dbReference>
<dbReference type="GO" id="GO:0007166">
    <property type="term" value="P:cell surface receptor signaling pathway"/>
    <property type="evidence" value="ECO:0007669"/>
    <property type="project" value="InterPro"/>
</dbReference>
<dbReference type="GO" id="GO:0030247">
    <property type="term" value="F:polysaccharide binding"/>
    <property type="evidence" value="ECO:0007669"/>
    <property type="project" value="InterPro"/>
</dbReference>
<dbReference type="GO" id="GO:0005886">
    <property type="term" value="C:plasma membrane"/>
    <property type="evidence" value="ECO:0007669"/>
    <property type="project" value="TreeGrafter"/>
</dbReference>
<evidence type="ECO:0000259" key="15">
    <source>
        <dbReference type="PROSITE" id="PS50011"/>
    </source>
</evidence>
<dbReference type="PANTHER" id="PTHR27005">
    <property type="entry name" value="WALL-ASSOCIATED RECEPTOR KINASE-LIKE 21"/>
    <property type="match status" value="1"/>
</dbReference>
<evidence type="ECO:0000313" key="17">
    <source>
        <dbReference type="Proteomes" id="UP000825729"/>
    </source>
</evidence>